<evidence type="ECO:0000256" key="2">
    <source>
        <dbReference type="ARBA" id="ARBA00012517"/>
    </source>
</evidence>
<feature type="transmembrane region" description="Helical" evidence="16">
    <location>
        <begin position="910"/>
        <end position="930"/>
    </location>
</feature>
<keyword evidence="7 16" id="KW-0547">Nucleotide-binding</keyword>
<evidence type="ECO:0000256" key="9">
    <source>
        <dbReference type="ARBA" id="ARBA00022840"/>
    </source>
</evidence>
<evidence type="ECO:0000313" key="19">
    <source>
        <dbReference type="EMBL" id="CAG7833652.1"/>
    </source>
</evidence>
<evidence type="ECO:0000256" key="7">
    <source>
        <dbReference type="ARBA" id="ARBA00022741"/>
    </source>
</evidence>
<dbReference type="SFLD" id="SFLDG00002">
    <property type="entry name" value="C1.7:_P-type_atpase_like"/>
    <property type="match status" value="1"/>
</dbReference>
<dbReference type="CDD" id="cd00371">
    <property type="entry name" value="HMA"/>
    <property type="match status" value="2"/>
</dbReference>
<dbReference type="InterPro" id="IPR006121">
    <property type="entry name" value="HMA_dom"/>
</dbReference>
<dbReference type="Proteomes" id="UP000708208">
    <property type="component" value="Unassembled WGS sequence"/>
</dbReference>
<comment type="similarity">
    <text evidence="16">Belongs to the cation transport ATPase (P-type) (TC 3.A.3) family. Type IB subfamily.</text>
</comment>
<evidence type="ECO:0000256" key="15">
    <source>
        <dbReference type="ARBA" id="ARBA00023136"/>
    </source>
</evidence>
<dbReference type="InterPro" id="IPR059000">
    <property type="entry name" value="ATPase_P-type_domA"/>
</dbReference>
<dbReference type="Pfam" id="PF00702">
    <property type="entry name" value="Hydrolase"/>
    <property type="match status" value="1"/>
</dbReference>
<dbReference type="GO" id="GO:0015677">
    <property type="term" value="P:copper ion import"/>
    <property type="evidence" value="ECO:0007669"/>
    <property type="project" value="TreeGrafter"/>
</dbReference>
<dbReference type="PANTHER" id="PTHR43520">
    <property type="entry name" value="ATP7, ISOFORM B"/>
    <property type="match status" value="1"/>
</dbReference>
<evidence type="ECO:0000256" key="5">
    <source>
        <dbReference type="ARBA" id="ARBA00022723"/>
    </source>
</evidence>
<dbReference type="NCBIfam" id="TIGR01525">
    <property type="entry name" value="ATPase-IB_hvy"/>
    <property type="match status" value="1"/>
</dbReference>
<evidence type="ECO:0000256" key="4">
    <source>
        <dbReference type="ARBA" id="ARBA00022692"/>
    </source>
</evidence>
<dbReference type="InterPro" id="IPR006122">
    <property type="entry name" value="HMA_Cu_ion-bd"/>
</dbReference>
<dbReference type="NCBIfam" id="TIGR00003">
    <property type="entry name" value="copper ion binding protein"/>
    <property type="match status" value="2"/>
</dbReference>
<keyword evidence="8" id="KW-0187">Copper transport</keyword>
<dbReference type="EMBL" id="CAJVCH010569973">
    <property type="protein sequence ID" value="CAG7833652.1"/>
    <property type="molecule type" value="Genomic_DNA"/>
</dbReference>
<organism evidence="19 20">
    <name type="scientific">Allacma fusca</name>
    <dbReference type="NCBI Taxonomy" id="39272"/>
    <lineage>
        <taxon>Eukaryota</taxon>
        <taxon>Metazoa</taxon>
        <taxon>Ecdysozoa</taxon>
        <taxon>Arthropoda</taxon>
        <taxon>Hexapoda</taxon>
        <taxon>Collembola</taxon>
        <taxon>Symphypleona</taxon>
        <taxon>Sminthuridae</taxon>
        <taxon>Allacma</taxon>
    </lineage>
</organism>
<feature type="transmembrane region" description="Helical" evidence="16">
    <location>
        <begin position="256"/>
        <end position="279"/>
    </location>
</feature>
<dbReference type="InterPro" id="IPR018303">
    <property type="entry name" value="ATPase_P-typ_P_site"/>
</dbReference>
<feature type="transmembrane region" description="Helical" evidence="16">
    <location>
        <begin position="222"/>
        <end position="244"/>
    </location>
</feature>
<keyword evidence="20" id="KW-1185">Reference proteome</keyword>
<dbReference type="PROSITE" id="PS00154">
    <property type="entry name" value="ATPASE_E1_E2"/>
    <property type="match status" value="1"/>
</dbReference>
<feature type="transmembrane region" description="Helical" evidence="16">
    <location>
        <begin position="882"/>
        <end position="904"/>
    </location>
</feature>
<feature type="transmembrane region" description="Helical" evidence="16">
    <location>
        <begin position="495"/>
        <end position="514"/>
    </location>
</feature>
<keyword evidence="11" id="KW-1278">Translocase</keyword>
<feature type="domain" description="HMA" evidence="18">
    <location>
        <begin position="12"/>
        <end position="78"/>
    </location>
</feature>
<evidence type="ECO:0000256" key="6">
    <source>
        <dbReference type="ARBA" id="ARBA00022737"/>
    </source>
</evidence>
<dbReference type="PANTHER" id="PTHR43520:SF8">
    <property type="entry name" value="P-TYPE CU(+) TRANSPORTER"/>
    <property type="match status" value="1"/>
</dbReference>
<keyword evidence="12 16" id="KW-1133">Transmembrane helix</keyword>
<evidence type="ECO:0000313" key="20">
    <source>
        <dbReference type="Proteomes" id="UP000708208"/>
    </source>
</evidence>
<feature type="region of interest" description="Disordered" evidence="17">
    <location>
        <begin position="1018"/>
        <end position="1041"/>
    </location>
</feature>
<comment type="caution">
    <text evidence="19">The sequence shown here is derived from an EMBL/GenBank/DDBJ whole genome shotgun (WGS) entry which is preliminary data.</text>
</comment>
<dbReference type="GO" id="GO:0016887">
    <property type="term" value="F:ATP hydrolysis activity"/>
    <property type="evidence" value="ECO:0007669"/>
    <property type="project" value="InterPro"/>
</dbReference>
<dbReference type="InterPro" id="IPR027256">
    <property type="entry name" value="P-typ_ATPase_IB"/>
</dbReference>
<dbReference type="GO" id="GO:0005507">
    <property type="term" value="F:copper ion binding"/>
    <property type="evidence" value="ECO:0007669"/>
    <property type="project" value="InterPro"/>
</dbReference>
<accession>A0A8J2PZ04</accession>
<dbReference type="Pfam" id="PF00403">
    <property type="entry name" value="HMA"/>
    <property type="match status" value="2"/>
</dbReference>
<dbReference type="GO" id="GO:0060003">
    <property type="term" value="P:copper ion export"/>
    <property type="evidence" value="ECO:0007669"/>
    <property type="project" value="TreeGrafter"/>
</dbReference>
<feature type="domain" description="HMA" evidence="18">
    <location>
        <begin position="88"/>
        <end position="154"/>
    </location>
</feature>
<dbReference type="FunFam" id="3.40.50.1000:FF:000031">
    <property type="entry name" value="Probable copper-transporting ATPase HMA5"/>
    <property type="match status" value="1"/>
</dbReference>
<dbReference type="FunFam" id="3.40.1110.10:FF:000023">
    <property type="entry name" value="Copper-transporting ATPase 1, putative"/>
    <property type="match status" value="1"/>
</dbReference>
<reference evidence="19" key="1">
    <citation type="submission" date="2021-06" db="EMBL/GenBank/DDBJ databases">
        <authorList>
            <person name="Hodson N. C."/>
            <person name="Mongue J. A."/>
            <person name="Jaron S. K."/>
        </authorList>
    </citation>
    <scope>NUCLEOTIDE SEQUENCE</scope>
</reference>
<keyword evidence="4 16" id="KW-0812">Transmembrane</keyword>
<dbReference type="CDD" id="cd02094">
    <property type="entry name" value="P-type_ATPase_Cu-like"/>
    <property type="match status" value="1"/>
</dbReference>
<dbReference type="GO" id="GO:0005886">
    <property type="term" value="C:plasma membrane"/>
    <property type="evidence" value="ECO:0007669"/>
    <property type="project" value="TreeGrafter"/>
</dbReference>
<dbReference type="PROSITE" id="PS50846">
    <property type="entry name" value="HMA_2"/>
    <property type="match status" value="2"/>
</dbReference>
<dbReference type="EC" id="7.2.2.8" evidence="2"/>
<dbReference type="GO" id="GO:0005524">
    <property type="term" value="F:ATP binding"/>
    <property type="evidence" value="ECO:0007669"/>
    <property type="project" value="UniProtKB-UniRule"/>
</dbReference>
<dbReference type="InterPro" id="IPR044492">
    <property type="entry name" value="P_typ_ATPase_HD_dom"/>
</dbReference>
<dbReference type="GO" id="GO:0006878">
    <property type="term" value="P:intracellular copper ion homeostasis"/>
    <property type="evidence" value="ECO:0007669"/>
    <property type="project" value="TreeGrafter"/>
</dbReference>
<keyword evidence="9 16" id="KW-0067">ATP-binding</keyword>
<sequence>MDEENPNPVELEKCVLRINGMTCASCVAAIEKQAKKVDGVVDIAVSLMAAKAEVKYDPFRILPSQIANAITDFGFDASVIDDQQAGVGEVNIHIGGMTCASCVNNIESNMKKQKGIIDAQVSLALQSGKFKFDPEETGPRDIIENILDMGFEASLDNVRDVSHLDHRDSTRKWRNSFFVSLIFGVPSMILMMYFMFTMDMDHEHTVCEFPMCIIDGLSMENFLLFLLSTPVQFIGGRHFYVAAWKALKHKSTNMDVLIMLATTISYVYSCIVLLAAILLRHNPSPMTFFDTPPMLLLFVSLGRWLEHIAKGKTSEALAKLLSLKATEAVIVTVSPEFEILSERQISVDLVQRGDIIKVLPGSKVPADGKVIYGSSMCDESLITGESMPVVKKRDSLVIGGSINMNGVLLIKATQVGDDTTLAQIVKLVEEAQTSKAPIQQLADKIAGYFVPVVVGVSILTLFCWIIIGFTNPAALNIKNYDEHRYTLVENVFQYAFRYALTVLAIACPCSLGLATPTAVMVGTGVGATNGILIKGAEPLENAHKVQTVVFDKTGTITHGVPMLTRITLYASEAFCPLSKLLAIAGVAESSSEHPIGTAIVKFVKTVLGSDISGRCENFQAVPGCGLGVSVSFISGMFENIQNSSEFQRFAQMRSQLRQLRKTYSMHQVEIDVSNQSESRIDLISHENELIVSSDDNGNQSFKVLIGNREWMRRNGVKFSSIVDSNMMELEDQGQTAVLLAVNGVLCAMMGIADGVKPEAHLAVYTLRKRGVNVILLTGDNKKTAKAIAQQVGITRVFAEVLPSHKVEKIRRLQKLGHRVAMVGDGVNDSPALAQANVGIAIASGTDVAVEAADVVLIRNDLLDVIACLDLSRTTVRRIRLNFLFASVYNIIGIPLAAGAFSHWGFMLQPWMGSAAMALSSVSVVCSSILLKLWKKPTREKLSTPEYMKALELRNYGTDNFDDISVHRGLDDMGPPDFSRFSRASSVISGAVNEFFGRSPRGGRKDLLLGAQEDGDGNDVEFFPMVGRKPQSKSKFEEMQRL</sequence>
<evidence type="ECO:0000256" key="16">
    <source>
        <dbReference type="RuleBase" id="RU362081"/>
    </source>
</evidence>
<keyword evidence="6" id="KW-0677">Repeat</keyword>
<feature type="transmembrane region" description="Helical" evidence="16">
    <location>
        <begin position="445"/>
        <end position="467"/>
    </location>
</feature>
<dbReference type="Pfam" id="PF00122">
    <property type="entry name" value="E1-E2_ATPase"/>
    <property type="match status" value="1"/>
</dbReference>
<keyword evidence="14" id="KW-0406">Ion transport</keyword>
<dbReference type="FunFam" id="3.30.70.100:FF:000001">
    <property type="entry name" value="ATPase copper transporting beta"/>
    <property type="match status" value="2"/>
</dbReference>
<evidence type="ECO:0000256" key="11">
    <source>
        <dbReference type="ARBA" id="ARBA00022967"/>
    </source>
</evidence>
<keyword evidence="15 16" id="KW-0472">Membrane</keyword>
<evidence type="ECO:0000256" key="13">
    <source>
        <dbReference type="ARBA" id="ARBA00023008"/>
    </source>
</evidence>
<keyword evidence="3" id="KW-0813">Transport</keyword>
<dbReference type="OrthoDB" id="432719at2759"/>
<evidence type="ECO:0000256" key="17">
    <source>
        <dbReference type="SAM" id="MobiDB-lite"/>
    </source>
</evidence>
<keyword evidence="10" id="KW-0460">Magnesium</keyword>
<feature type="transmembrane region" description="Helical" evidence="16">
    <location>
        <begin position="285"/>
        <end position="305"/>
    </location>
</feature>
<dbReference type="AlphaFoldDB" id="A0A8J2PZ04"/>
<comment type="subcellular location">
    <subcellularLocation>
        <location evidence="1">Golgi apparatus</location>
        <location evidence="1">trans-Golgi network membrane</location>
        <topology evidence="1">Multi-pass membrane protein</topology>
    </subcellularLocation>
    <subcellularLocation>
        <location evidence="16">Membrane</location>
    </subcellularLocation>
</comment>
<dbReference type="GO" id="GO:0005802">
    <property type="term" value="C:trans-Golgi network"/>
    <property type="evidence" value="ECO:0007669"/>
    <property type="project" value="UniProtKB-ARBA"/>
</dbReference>
<evidence type="ECO:0000256" key="3">
    <source>
        <dbReference type="ARBA" id="ARBA00022448"/>
    </source>
</evidence>
<dbReference type="GO" id="GO:0140581">
    <property type="term" value="F:P-type monovalent copper transporter activity"/>
    <property type="evidence" value="ECO:0007669"/>
    <property type="project" value="UniProtKB-EC"/>
</dbReference>
<keyword evidence="5 16" id="KW-0479">Metal-binding</keyword>
<proteinExistence type="inferred from homology"/>
<keyword evidence="13" id="KW-0186">Copper</keyword>
<evidence type="ECO:0000256" key="10">
    <source>
        <dbReference type="ARBA" id="ARBA00022842"/>
    </source>
</evidence>
<evidence type="ECO:0000256" key="1">
    <source>
        <dbReference type="ARBA" id="ARBA00004166"/>
    </source>
</evidence>
<dbReference type="InterPro" id="IPR001757">
    <property type="entry name" value="P_typ_ATPase"/>
</dbReference>
<evidence type="ECO:0000256" key="8">
    <source>
        <dbReference type="ARBA" id="ARBA00022796"/>
    </source>
</evidence>
<dbReference type="GO" id="GO:0043682">
    <property type="term" value="F:P-type divalent copper transporter activity"/>
    <property type="evidence" value="ECO:0007669"/>
    <property type="project" value="TreeGrafter"/>
</dbReference>
<evidence type="ECO:0000256" key="12">
    <source>
        <dbReference type="ARBA" id="ARBA00022989"/>
    </source>
</evidence>
<dbReference type="SFLD" id="SFLDF00027">
    <property type="entry name" value="p-type_atpase"/>
    <property type="match status" value="1"/>
</dbReference>
<name>A0A8J2PZ04_9HEXA</name>
<dbReference type="FunFam" id="2.70.150.10:FF:000002">
    <property type="entry name" value="Copper-transporting ATPase 1, putative"/>
    <property type="match status" value="1"/>
</dbReference>
<protein>
    <recommendedName>
        <fullName evidence="2">P-type Cu(+) transporter</fullName>
        <ecNumber evidence="2">7.2.2.8</ecNumber>
    </recommendedName>
</protein>
<evidence type="ECO:0000259" key="18">
    <source>
        <dbReference type="PROSITE" id="PS50846"/>
    </source>
</evidence>
<gene>
    <name evidence="19" type="ORF">AFUS01_LOCUS43252</name>
</gene>
<dbReference type="NCBIfam" id="TIGR01494">
    <property type="entry name" value="ATPase_P-type"/>
    <property type="match status" value="2"/>
</dbReference>
<dbReference type="SFLD" id="SFLDS00003">
    <property type="entry name" value="Haloacid_Dehalogenase"/>
    <property type="match status" value="1"/>
</dbReference>
<feature type="transmembrane region" description="Helical" evidence="16">
    <location>
        <begin position="177"/>
        <end position="196"/>
    </location>
</feature>
<evidence type="ECO:0000256" key="14">
    <source>
        <dbReference type="ARBA" id="ARBA00023065"/>
    </source>
</evidence>